<comment type="caution">
    <text evidence="2">The sequence shown here is derived from an EMBL/GenBank/DDBJ whole genome shotgun (WGS) entry which is preliminary data.</text>
</comment>
<protein>
    <submittedName>
        <fullName evidence="2">Uncharacterized protein</fullName>
    </submittedName>
</protein>
<dbReference type="Proteomes" id="UP000193498">
    <property type="component" value="Unassembled WGS sequence"/>
</dbReference>
<evidence type="ECO:0000313" key="3">
    <source>
        <dbReference type="Proteomes" id="UP000193498"/>
    </source>
</evidence>
<sequence>MPSLGPFNRQSDPGRKTKSRRSHPLTQENLQTHNTLMPPAKESKRARVTQYVNQQTDLNLNLRERSLHEANSGHFRSPSIHTLEDVPDPDAPVNKDLDDSVSMMGRRRRKARFRLWFHRIVCTLKQMVPRMGKPHSYQSQQLV</sequence>
<evidence type="ECO:0000256" key="1">
    <source>
        <dbReference type="SAM" id="MobiDB-lite"/>
    </source>
</evidence>
<feature type="region of interest" description="Disordered" evidence="1">
    <location>
        <begin position="1"/>
        <end position="44"/>
    </location>
</feature>
<dbReference type="AlphaFoldDB" id="A0A1Y1YBT4"/>
<gene>
    <name evidence="2" type="ORF">K493DRAFT_315206</name>
</gene>
<accession>A0A1Y1YBT4</accession>
<dbReference type="InParanoid" id="A0A1Y1YBT4"/>
<keyword evidence="3" id="KW-1185">Reference proteome</keyword>
<feature type="region of interest" description="Disordered" evidence="1">
    <location>
        <begin position="69"/>
        <end position="98"/>
    </location>
</feature>
<evidence type="ECO:0000313" key="2">
    <source>
        <dbReference type="EMBL" id="ORX95064.1"/>
    </source>
</evidence>
<name>A0A1Y1YBT4_9FUNG</name>
<reference evidence="2 3" key="1">
    <citation type="submission" date="2016-07" db="EMBL/GenBank/DDBJ databases">
        <title>Pervasive Adenine N6-methylation of Active Genes in Fungi.</title>
        <authorList>
            <consortium name="DOE Joint Genome Institute"/>
            <person name="Mondo S.J."/>
            <person name="Dannebaum R.O."/>
            <person name="Kuo R.C."/>
            <person name="Labutti K."/>
            <person name="Haridas S."/>
            <person name="Kuo A."/>
            <person name="Salamov A."/>
            <person name="Ahrendt S.R."/>
            <person name="Lipzen A."/>
            <person name="Sullivan W."/>
            <person name="Andreopoulos W.B."/>
            <person name="Clum A."/>
            <person name="Lindquist E."/>
            <person name="Daum C."/>
            <person name="Ramamoorthy G.K."/>
            <person name="Gryganskyi A."/>
            <person name="Culley D."/>
            <person name="Magnuson J.K."/>
            <person name="James T.Y."/>
            <person name="O'Malley M.A."/>
            <person name="Stajich J.E."/>
            <person name="Spatafora J.W."/>
            <person name="Visel A."/>
            <person name="Grigoriev I.V."/>
        </authorList>
    </citation>
    <scope>NUCLEOTIDE SEQUENCE [LARGE SCALE GENOMIC DNA]</scope>
    <source>
        <strain evidence="2 3">CBS 931.73</strain>
    </source>
</reference>
<feature type="compositionally biased region" description="Polar residues" evidence="1">
    <location>
        <begin position="24"/>
        <end position="35"/>
    </location>
</feature>
<organism evidence="2 3">
    <name type="scientific">Basidiobolus meristosporus CBS 931.73</name>
    <dbReference type="NCBI Taxonomy" id="1314790"/>
    <lineage>
        <taxon>Eukaryota</taxon>
        <taxon>Fungi</taxon>
        <taxon>Fungi incertae sedis</taxon>
        <taxon>Zoopagomycota</taxon>
        <taxon>Entomophthoromycotina</taxon>
        <taxon>Basidiobolomycetes</taxon>
        <taxon>Basidiobolales</taxon>
        <taxon>Basidiobolaceae</taxon>
        <taxon>Basidiobolus</taxon>
    </lineage>
</organism>
<dbReference type="EMBL" id="MCFE01000188">
    <property type="protein sequence ID" value="ORX95064.1"/>
    <property type="molecule type" value="Genomic_DNA"/>
</dbReference>
<proteinExistence type="predicted"/>